<evidence type="ECO:0000256" key="1">
    <source>
        <dbReference type="ARBA" id="ARBA00004141"/>
    </source>
</evidence>
<keyword evidence="4" id="KW-0297">G-protein coupled receptor</keyword>
<comment type="caution">
    <text evidence="10">The sequence shown here is derived from an EMBL/GenBank/DDBJ whole genome shotgun (WGS) entry which is preliminary data.</text>
</comment>
<accession>A0AAD8EXT3</accession>
<evidence type="ECO:0000313" key="11">
    <source>
        <dbReference type="Proteomes" id="UP001233172"/>
    </source>
</evidence>
<dbReference type="GO" id="GO:0008528">
    <property type="term" value="F:G protein-coupled peptide receptor activity"/>
    <property type="evidence" value="ECO:0007669"/>
    <property type="project" value="InterPro"/>
</dbReference>
<evidence type="ECO:0000256" key="6">
    <source>
        <dbReference type="ARBA" id="ARBA00023170"/>
    </source>
</evidence>
<keyword evidence="11" id="KW-1185">Reference proteome</keyword>
<keyword evidence="3 8" id="KW-1133">Transmembrane helix</keyword>
<dbReference type="GO" id="GO:0016020">
    <property type="term" value="C:membrane"/>
    <property type="evidence" value="ECO:0007669"/>
    <property type="project" value="UniProtKB-SubCell"/>
</dbReference>
<dbReference type="InterPro" id="IPR017452">
    <property type="entry name" value="GPCR_Rhodpsn_7TM"/>
</dbReference>
<dbReference type="PANTHER" id="PTHR24243:SF208">
    <property type="entry name" value="PYROKININ-1 RECEPTOR"/>
    <property type="match status" value="1"/>
</dbReference>
<keyword evidence="2 8" id="KW-0812">Transmembrane</keyword>
<feature type="domain" description="G-protein coupled receptors family 1 profile" evidence="9">
    <location>
        <begin position="42"/>
        <end position="314"/>
    </location>
</feature>
<sequence length="346" mass="39264">MAAMNISHSLDDPYLDIFHWEIFSLVNSVIICTFIGLLGLLANGINMVVFVRQGLTTSMNISFFSMAISDILRILSVEWANICFNPYIERLKAPIMFDYVFYVTGGWTVGCAARITLYISLYITIERCICIVFPLTVRKFITTTRTKLVIVLIYFANTLTLVPEYMTVYLTWLYDGQRNATVLGVGFRGNRSQTKGITFMLHVLLIVIGLFCIVVMTTVLVLQLRRQRKWRMKNSGSSLSKESLSTRDRRSAVLVIVVATAVAVCYIPIASLSLVTVFVPDFYVGGKYFNLFRDSWALAFLSGIINSSSTILIYYRMSSKYKETFLKLLDLQLKLQKTNDNLTENG</sequence>
<keyword evidence="5 8" id="KW-0472">Membrane</keyword>
<feature type="transmembrane region" description="Helical" evidence="8">
    <location>
        <begin position="99"/>
        <end position="125"/>
    </location>
</feature>
<organism evidence="10 11">
    <name type="scientific">Biomphalaria pfeifferi</name>
    <name type="common">Bloodfluke planorb</name>
    <name type="synonym">Freshwater snail</name>
    <dbReference type="NCBI Taxonomy" id="112525"/>
    <lineage>
        <taxon>Eukaryota</taxon>
        <taxon>Metazoa</taxon>
        <taxon>Spiralia</taxon>
        <taxon>Lophotrochozoa</taxon>
        <taxon>Mollusca</taxon>
        <taxon>Gastropoda</taxon>
        <taxon>Heterobranchia</taxon>
        <taxon>Euthyneura</taxon>
        <taxon>Panpulmonata</taxon>
        <taxon>Hygrophila</taxon>
        <taxon>Lymnaeoidea</taxon>
        <taxon>Planorbidae</taxon>
        <taxon>Biomphalaria</taxon>
    </lineage>
</organism>
<evidence type="ECO:0000256" key="5">
    <source>
        <dbReference type="ARBA" id="ARBA00023136"/>
    </source>
</evidence>
<keyword evidence="7" id="KW-0807">Transducer</keyword>
<dbReference type="AlphaFoldDB" id="A0AAD8EXT3"/>
<evidence type="ECO:0000256" key="2">
    <source>
        <dbReference type="ARBA" id="ARBA00022692"/>
    </source>
</evidence>
<evidence type="ECO:0000259" key="9">
    <source>
        <dbReference type="PROSITE" id="PS50262"/>
    </source>
</evidence>
<proteinExistence type="predicted"/>
<evidence type="ECO:0000256" key="7">
    <source>
        <dbReference type="ARBA" id="ARBA00023224"/>
    </source>
</evidence>
<dbReference type="InterPro" id="IPR000276">
    <property type="entry name" value="GPCR_Rhodpsn"/>
</dbReference>
<feature type="transmembrane region" description="Helical" evidence="8">
    <location>
        <begin position="146"/>
        <end position="166"/>
    </location>
</feature>
<dbReference type="PANTHER" id="PTHR24243">
    <property type="entry name" value="G-PROTEIN COUPLED RECEPTOR"/>
    <property type="match status" value="1"/>
</dbReference>
<dbReference type="Proteomes" id="UP001233172">
    <property type="component" value="Unassembled WGS sequence"/>
</dbReference>
<dbReference type="InterPro" id="IPR019427">
    <property type="entry name" value="7TM_GPCR_serpentine_rcpt_Srw"/>
</dbReference>
<feature type="transmembrane region" description="Helical" evidence="8">
    <location>
        <begin position="199"/>
        <end position="222"/>
    </location>
</feature>
<protein>
    <submittedName>
        <fullName evidence="10">G-protein coupled receptor 45</fullName>
    </submittedName>
</protein>
<dbReference type="Gene3D" id="1.20.1070.10">
    <property type="entry name" value="Rhodopsin 7-helix transmembrane proteins"/>
    <property type="match status" value="1"/>
</dbReference>
<evidence type="ECO:0000256" key="4">
    <source>
        <dbReference type="ARBA" id="ARBA00023040"/>
    </source>
</evidence>
<dbReference type="SUPFAM" id="SSF81321">
    <property type="entry name" value="Family A G protein-coupled receptor-like"/>
    <property type="match status" value="1"/>
</dbReference>
<dbReference type="Pfam" id="PF10324">
    <property type="entry name" value="7TM_GPCR_Srw"/>
    <property type="match status" value="1"/>
</dbReference>
<comment type="subcellular location">
    <subcellularLocation>
        <location evidence="1">Membrane</location>
        <topology evidence="1">Multi-pass membrane protein</topology>
    </subcellularLocation>
</comment>
<dbReference type="PRINTS" id="PR00237">
    <property type="entry name" value="GPCRRHODOPSN"/>
</dbReference>
<evidence type="ECO:0000313" key="10">
    <source>
        <dbReference type="EMBL" id="KAK0042634.1"/>
    </source>
</evidence>
<evidence type="ECO:0000256" key="3">
    <source>
        <dbReference type="ARBA" id="ARBA00022989"/>
    </source>
</evidence>
<dbReference type="EMBL" id="JASAOG010000236">
    <property type="protein sequence ID" value="KAK0042634.1"/>
    <property type="molecule type" value="Genomic_DNA"/>
</dbReference>
<feature type="transmembrane region" description="Helical" evidence="8">
    <location>
        <begin position="61"/>
        <end position="79"/>
    </location>
</feature>
<feature type="transmembrane region" description="Helical" evidence="8">
    <location>
        <begin position="22"/>
        <end position="49"/>
    </location>
</feature>
<evidence type="ECO:0000256" key="8">
    <source>
        <dbReference type="SAM" id="Phobius"/>
    </source>
</evidence>
<name>A0AAD8EXT3_BIOPF</name>
<reference evidence="10" key="1">
    <citation type="journal article" date="2023" name="PLoS Negl. Trop. Dis.">
        <title>A genome sequence for Biomphalaria pfeifferi, the major vector snail for the human-infecting parasite Schistosoma mansoni.</title>
        <authorList>
            <person name="Bu L."/>
            <person name="Lu L."/>
            <person name="Laidemitt M.R."/>
            <person name="Zhang S.M."/>
            <person name="Mutuku M."/>
            <person name="Mkoji G."/>
            <person name="Steinauer M."/>
            <person name="Loker E.S."/>
        </authorList>
    </citation>
    <scope>NUCLEOTIDE SEQUENCE</scope>
    <source>
        <strain evidence="10">KasaAsao</strain>
    </source>
</reference>
<keyword evidence="6 10" id="KW-0675">Receptor</keyword>
<feature type="transmembrane region" description="Helical" evidence="8">
    <location>
        <begin position="295"/>
        <end position="315"/>
    </location>
</feature>
<feature type="transmembrane region" description="Helical" evidence="8">
    <location>
        <begin position="251"/>
        <end position="275"/>
    </location>
</feature>
<reference evidence="10" key="2">
    <citation type="submission" date="2023-04" db="EMBL/GenBank/DDBJ databases">
        <authorList>
            <person name="Bu L."/>
            <person name="Lu L."/>
            <person name="Laidemitt M.R."/>
            <person name="Zhang S.M."/>
            <person name="Mutuku M."/>
            <person name="Mkoji G."/>
            <person name="Steinauer M."/>
            <person name="Loker E.S."/>
        </authorList>
    </citation>
    <scope>NUCLEOTIDE SEQUENCE</scope>
    <source>
        <strain evidence="10">KasaAsao</strain>
        <tissue evidence="10">Whole Snail</tissue>
    </source>
</reference>
<gene>
    <name evidence="10" type="ORF">Bpfe_027932</name>
</gene>
<dbReference type="PROSITE" id="PS50262">
    <property type="entry name" value="G_PROTEIN_RECEP_F1_2"/>
    <property type="match status" value="1"/>
</dbReference>